<evidence type="ECO:0000256" key="2">
    <source>
        <dbReference type="SAM" id="Phobius"/>
    </source>
</evidence>
<proteinExistence type="predicted"/>
<keyword evidence="2" id="KW-0812">Transmembrane</keyword>
<feature type="compositionally biased region" description="Basic and acidic residues" evidence="1">
    <location>
        <begin position="264"/>
        <end position="275"/>
    </location>
</feature>
<accession>A0ABD0VC46</accession>
<reference evidence="3 4" key="1">
    <citation type="journal article" date="2024" name="Plant Biotechnol. J.">
        <title>Dendrobium thyrsiflorum genome and its molecular insights into genes involved in important horticultural traits.</title>
        <authorList>
            <person name="Chen B."/>
            <person name="Wang J.Y."/>
            <person name="Zheng P.J."/>
            <person name="Li K.L."/>
            <person name="Liang Y.M."/>
            <person name="Chen X.F."/>
            <person name="Zhang C."/>
            <person name="Zhao X."/>
            <person name="He X."/>
            <person name="Zhang G.Q."/>
            <person name="Liu Z.J."/>
            <person name="Xu Q."/>
        </authorList>
    </citation>
    <scope>NUCLEOTIDE SEQUENCE [LARGE SCALE GENOMIC DNA]</scope>
    <source>
        <strain evidence="3">GZMU011</strain>
    </source>
</reference>
<evidence type="ECO:0000256" key="1">
    <source>
        <dbReference type="SAM" id="MobiDB-lite"/>
    </source>
</evidence>
<dbReference type="EMBL" id="JANQDX010000006">
    <property type="protein sequence ID" value="KAL0922804.1"/>
    <property type="molecule type" value="Genomic_DNA"/>
</dbReference>
<feature type="transmembrane region" description="Helical" evidence="2">
    <location>
        <begin position="79"/>
        <end position="97"/>
    </location>
</feature>
<sequence>MMAARFSSWRPLGFLAFFPGWLLLRLAVLGFVLPFGGLFLGSSVLPLPAETVPPFPIFLAAEPWLPGAFLITEPCAVWLLFRGLLAFSLPLSNWLLWANLRVSPLLLGKACELVPPLLLLLLGKLASLSSFVSASYLFLLSASATPYLDLQNTSFTVQLGGGASIQLTNALINTGNIRATIQFGSVDFPAIIARTAAIPANGRNAERLSRRLNTTEAPTRRAHLSKDWLERKYQKEELTLSYNVLAHPRKESTRVVTSSPVPPTEEKRNENKPIQEDQWEAVVSKKTIKMLKQLEGVPGVK</sequence>
<dbReference type="Proteomes" id="UP001552299">
    <property type="component" value="Unassembled WGS sequence"/>
</dbReference>
<keyword evidence="4" id="KW-1185">Reference proteome</keyword>
<evidence type="ECO:0000313" key="3">
    <source>
        <dbReference type="EMBL" id="KAL0922804.1"/>
    </source>
</evidence>
<dbReference type="AlphaFoldDB" id="A0ABD0VC46"/>
<protein>
    <submittedName>
        <fullName evidence="3">Uncharacterized protein</fullName>
    </submittedName>
</protein>
<keyword evidence="2" id="KW-1133">Transmembrane helix</keyword>
<feature type="region of interest" description="Disordered" evidence="1">
    <location>
        <begin position="251"/>
        <end position="276"/>
    </location>
</feature>
<evidence type="ECO:0000313" key="4">
    <source>
        <dbReference type="Proteomes" id="UP001552299"/>
    </source>
</evidence>
<gene>
    <name evidence="3" type="ORF">M5K25_006824</name>
</gene>
<comment type="caution">
    <text evidence="3">The sequence shown here is derived from an EMBL/GenBank/DDBJ whole genome shotgun (WGS) entry which is preliminary data.</text>
</comment>
<feature type="transmembrane region" description="Helical" evidence="2">
    <location>
        <begin position="117"/>
        <end position="139"/>
    </location>
</feature>
<feature type="transmembrane region" description="Helical" evidence="2">
    <location>
        <begin position="12"/>
        <end position="35"/>
    </location>
</feature>
<organism evidence="3 4">
    <name type="scientific">Dendrobium thyrsiflorum</name>
    <name type="common">Pinecone-like raceme dendrobium</name>
    <name type="synonym">Orchid</name>
    <dbReference type="NCBI Taxonomy" id="117978"/>
    <lineage>
        <taxon>Eukaryota</taxon>
        <taxon>Viridiplantae</taxon>
        <taxon>Streptophyta</taxon>
        <taxon>Embryophyta</taxon>
        <taxon>Tracheophyta</taxon>
        <taxon>Spermatophyta</taxon>
        <taxon>Magnoliopsida</taxon>
        <taxon>Liliopsida</taxon>
        <taxon>Asparagales</taxon>
        <taxon>Orchidaceae</taxon>
        <taxon>Epidendroideae</taxon>
        <taxon>Malaxideae</taxon>
        <taxon>Dendrobiinae</taxon>
        <taxon>Dendrobium</taxon>
    </lineage>
</organism>
<feature type="transmembrane region" description="Helical" evidence="2">
    <location>
        <begin position="55"/>
        <end position="72"/>
    </location>
</feature>
<keyword evidence="2" id="KW-0472">Membrane</keyword>
<name>A0ABD0VC46_DENTH</name>